<organism evidence="1 2">
    <name type="scientific">Rummeliibacillus stabekisii</name>
    <dbReference type="NCBI Taxonomy" id="241244"/>
    <lineage>
        <taxon>Bacteria</taxon>
        <taxon>Bacillati</taxon>
        <taxon>Bacillota</taxon>
        <taxon>Bacilli</taxon>
        <taxon>Bacillales</taxon>
        <taxon>Caryophanaceae</taxon>
        <taxon>Rummeliibacillus</taxon>
    </lineage>
</organism>
<protein>
    <submittedName>
        <fullName evidence="1">Lysophospholipase</fullName>
    </submittedName>
</protein>
<evidence type="ECO:0000313" key="2">
    <source>
        <dbReference type="Proteomes" id="UP000076021"/>
    </source>
</evidence>
<dbReference type="Pfam" id="PF12146">
    <property type="entry name" value="Hydrolase_4"/>
    <property type="match status" value="1"/>
</dbReference>
<dbReference type="InterPro" id="IPR029058">
    <property type="entry name" value="AB_hydrolase_fold"/>
</dbReference>
<dbReference type="EMBL" id="CP014806">
    <property type="protein sequence ID" value="AMW99669.1"/>
    <property type="molecule type" value="Genomic_DNA"/>
</dbReference>
<dbReference type="InterPro" id="IPR022742">
    <property type="entry name" value="Hydrolase_4"/>
</dbReference>
<sequence length="266" mass="31290">MWKWEAEGQAKAVVVFIHSAYEHHRRYPWLIEKLRVSGMHVITGDLPGHGEVSRKKKAHDEGFKEYLKFIRQMMEVAINYNLPIFIMGHGLGASLAMELIQIRKYECAGMILTSPWLHLTHQPSKFSNALSGISKLTGNLKIQHDIPIKNLSRSYEFYKEQKDDPYYFSGITVGWYKELQQFMKALWTKRETIPDIPVLLMNGGSDKIVSPAYSKKWLSQQETSEFQYKEWKSCYHDLYQEPEREDIYQYMESFMFNALRNIGYII</sequence>
<gene>
    <name evidence="1" type="ORF">ATY39_09470</name>
</gene>
<dbReference type="InterPro" id="IPR051044">
    <property type="entry name" value="MAG_DAG_Lipase"/>
</dbReference>
<dbReference type="KEGG" id="rst:ATY39_09470"/>
<dbReference type="PANTHER" id="PTHR11614">
    <property type="entry name" value="PHOSPHOLIPASE-RELATED"/>
    <property type="match status" value="1"/>
</dbReference>
<dbReference type="Proteomes" id="UP000076021">
    <property type="component" value="Chromosome"/>
</dbReference>
<evidence type="ECO:0000313" key="1">
    <source>
        <dbReference type="EMBL" id="AMW99669.1"/>
    </source>
</evidence>
<name>A0A143HE09_9BACL</name>
<dbReference type="RefSeq" id="WP_066789083.1">
    <property type="nucleotide sequence ID" value="NZ_BJVD01000003.1"/>
</dbReference>
<reference evidence="2" key="2">
    <citation type="submission" date="2016-03" db="EMBL/GenBank/DDBJ databases">
        <authorList>
            <person name="Ploux O."/>
        </authorList>
    </citation>
    <scope>NUCLEOTIDE SEQUENCE [LARGE SCALE GENOMIC DNA]</scope>
    <source>
        <strain evidence="2">PP9</strain>
    </source>
</reference>
<accession>A0A143HE09</accession>
<proteinExistence type="predicted"/>
<dbReference type="SUPFAM" id="SSF53474">
    <property type="entry name" value="alpha/beta-Hydrolases"/>
    <property type="match status" value="1"/>
</dbReference>
<dbReference type="Gene3D" id="3.40.50.1820">
    <property type="entry name" value="alpha/beta hydrolase"/>
    <property type="match status" value="1"/>
</dbReference>
<dbReference type="STRING" id="241244.ATY39_09470"/>
<dbReference type="OrthoDB" id="9806902at2"/>
<dbReference type="AlphaFoldDB" id="A0A143HE09"/>
<reference evidence="1 2" key="1">
    <citation type="journal article" date="2016" name="Genome Announc.">
        <title>Whole-Genome Sequence of Rummeliibacillus stabekisii Strain PP9 Isolated from Antarctic Soil.</title>
        <authorList>
            <person name="da Mota F.F."/>
            <person name="Vollu R.E."/>
            <person name="Jurelevicius D."/>
            <person name="Seldin L."/>
        </authorList>
    </citation>
    <scope>NUCLEOTIDE SEQUENCE [LARGE SCALE GENOMIC DNA]</scope>
    <source>
        <strain evidence="1 2">PP9</strain>
    </source>
</reference>
<keyword evidence="2" id="KW-1185">Reference proteome</keyword>